<dbReference type="Gene3D" id="2.10.50.10">
    <property type="entry name" value="Tumor Necrosis Factor Receptor, subunit A, domain 2"/>
    <property type="match status" value="1"/>
</dbReference>
<dbReference type="PROSITE" id="PS01186">
    <property type="entry name" value="EGF_2"/>
    <property type="match status" value="1"/>
</dbReference>
<feature type="disulfide bond" evidence="3">
    <location>
        <begin position="843"/>
        <end position="860"/>
    </location>
</feature>
<dbReference type="KEGG" id="mbr:MONBRDRAFT_27170"/>
<dbReference type="AlphaFoldDB" id="A9V4I7"/>
<dbReference type="PROSITE" id="PS50026">
    <property type="entry name" value="EGF_3"/>
    <property type="match status" value="1"/>
</dbReference>
<evidence type="ECO:0000256" key="1">
    <source>
        <dbReference type="ARBA" id="ARBA00022741"/>
    </source>
</evidence>
<dbReference type="PROSITE" id="PS00022">
    <property type="entry name" value="EGF_1"/>
    <property type="match status" value="1"/>
</dbReference>
<dbReference type="EMBL" id="CH991558">
    <property type="protein sequence ID" value="EDQ87620.1"/>
    <property type="molecule type" value="Genomic_DNA"/>
</dbReference>
<dbReference type="Gene3D" id="1.10.510.10">
    <property type="entry name" value="Transferase(Phosphotransferase) domain 1"/>
    <property type="match status" value="1"/>
</dbReference>
<protein>
    <recommendedName>
        <fullName evidence="11">Protein kinase domain-containing protein</fullName>
    </recommendedName>
</protein>
<dbReference type="InterPro" id="IPR011043">
    <property type="entry name" value="Gal_Oxase/kelch_b-propeller"/>
</dbReference>
<dbReference type="InterPro" id="IPR000719">
    <property type="entry name" value="Prot_kinase_dom"/>
</dbReference>
<keyword evidence="3" id="KW-0245">EGF-like domain</keyword>
<comment type="caution">
    <text evidence="3">Lacks conserved residue(s) required for the propagation of feature annotation.</text>
</comment>
<keyword evidence="5" id="KW-0812">Transmembrane</keyword>
<dbReference type="CDD" id="cd13999">
    <property type="entry name" value="STKc_MAP3K-like"/>
    <property type="match status" value="1"/>
</dbReference>
<feature type="transmembrane region" description="Helical" evidence="5">
    <location>
        <begin position="878"/>
        <end position="897"/>
    </location>
</feature>
<dbReference type="Proteomes" id="UP000001357">
    <property type="component" value="Unassembled WGS sequence"/>
</dbReference>
<dbReference type="SMART" id="SM00220">
    <property type="entry name" value="S_TKc"/>
    <property type="match status" value="1"/>
</dbReference>
<keyword evidence="10" id="KW-1185">Reference proteome</keyword>
<dbReference type="Pfam" id="PF24681">
    <property type="entry name" value="Kelch_KLHDC2_KLHL20_DRC7"/>
    <property type="match status" value="1"/>
</dbReference>
<dbReference type="RefSeq" id="XP_001747540.1">
    <property type="nucleotide sequence ID" value="XM_001747488.1"/>
</dbReference>
<evidence type="ECO:0000313" key="9">
    <source>
        <dbReference type="EMBL" id="EDQ87620.1"/>
    </source>
</evidence>
<feature type="coiled-coil region" evidence="4">
    <location>
        <begin position="915"/>
        <end position="942"/>
    </location>
</feature>
<gene>
    <name evidence="9" type="ORF">MONBRDRAFT_27170</name>
</gene>
<evidence type="ECO:0008006" key="11">
    <source>
        <dbReference type="Google" id="ProtNLM"/>
    </source>
</evidence>
<dbReference type="GO" id="GO:0007165">
    <property type="term" value="P:signal transduction"/>
    <property type="evidence" value="ECO:0000318"/>
    <property type="project" value="GO_Central"/>
</dbReference>
<sequence>MGCVTAAAVLVTLSALCSVVHGSLVWTSDVTMVPSAPGRRVHHVIVYRDAPGTVNNRSDPEVLLVGGMVALDTPQDEVMSNQSIFFAYMSTYYAFDGVLWRYLPSAGSWQAVAVDTTCNHLCRVGHQAVLSPADYKTDSPVPDYALRNTVLYVMGGFALNLTIDRFALVDHIGYLSASSTNSSRLDVDLHYDGPDRLRPFAWAARATLNTTTWVLAGGMTFEGCYRSGDGACHDSRDAQMENLDAVWLFQTTSSPTTLLIRRLDAANFPAASFSNIVAFDTSNLYFLGGINFTGPFDSLSFTGFDAQMDHVYHLQLNDAGTTANVTKLPNPSSGPPFGVINVFSCAIPIADNEFVVLSGFGEGMQFRSSVASFNTETHAWRTWATTQSGAAAMTRGYSACFKIQDNIFEYGGQVGSKALESITLFMPNSNEWWELVNTQSPTTRRFAGTATTHMLGYPALITTGGAAAGLYFSDMYLMLDANVSGYHWYFQPTSANMTRRSGHAMSLDGDNIFIHFGLTYDGSSSETILNELYYGNMKVLSCPCPPPRAFVMSATHPTEPVFYVYGGADYRAFGGVIDLSYPMLRDSFWKFDMRTQIWTDLTNYSAGDYPPPSFFGNAEWTMVQGKPVFVMVLGLTTSRPNVEKPVFINTLTISSDVYLWDTRRWTHLQAAQGPASLSQVHLSARWARSMTRLSDQETLVIYGGAITQYNTSTEESEPSNDAFLLWLANTTHYFAQTCNFSNPPARYGHTAFLNSEDRLLLIGGSDLNEQSGLAFELELSCDVGTKQNGSFGHAACALCPIGAYNSVPGASDCTACPNDTTTIFAGSISDRNCSLCVDGRKFCSANGECEVDLTTFERRCKCELGFSGTHCEVPFLKVIAYVCFGLLVLSGSLFCFFRKKIRQARQRDGLRQLLLDEKEQELTVKQQQLEELERALTVQMDELTFVRRIDKEAPGAFGEVWLCRFNDIDVAVKRLKGHLADMDPSLNEEFLNEIKFMRTLRHPNIVYFFGAGVHEEQSFLVLEYMGRGSLTKTLDNESIDLPWSRRIAFARDAAAGMAFLHALSPPRIHRDLKSPNLLISQGWTLKVADFGTAKLASLVSNQEGNFLESNSDAISDMTMTKGVGTLLWTSPETLSGGHYSLPADVYSFAIVMWEIATRKLPWSELTRSWDVAAAVEEGRRPTVPAVPVKAFTDLMQACWDQEPSARPTFAQAEAMLKQISAESDVNSQESFEAEA</sequence>
<keyword evidence="3" id="KW-1015">Disulfide bond</keyword>
<organism evidence="9 10">
    <name type="scientific">Monosiga brevicollis</name>
    <name type="common">Choanoflagellate</name>
    <dbReference type="NCBI Taxonomy" id="81824"/>
    <lineage>
        <taxon>Eukaryota</taxon>
        <taxon>Choanoflagellata</taxon>
        <taxon>Craspedida</taxon>
        <taxon>Salpingoecidae</taxon>
        <taxon>Monosiga</taxon>
    </lineage>
</organism>
<dbReference type="GO" id="GO:0004672">
    <property type="term" value="F:protein kinase activity"/>
    <property type="evidence" value="ECO:0000318"/>
    <property type="project" value="GO_Central"/>
</dbReference>
<keyword evidence="5" id="KW-1133">Transmembrane helix</keyword>
<dbReference type="InterPro" id="IPR000742">
    <property type="entry name" value="EGF"/>
</dbReference>
<dbReference type="PANTHER" id="PTHR44329:SF298">
    <property type="entry name" value="MIXED LINEAGE KINASE DOMAIN-LIKE PROTEIN"/>
    <property type="match status" value="1"/>
</dbReference>
<dbReference type="SUPFAM" id="SSF117281">
    <property type="entry name" value="Kelch motif"/>
    <property type="match status" value="1"/>
</dbReference>
<dbReference type="SMART" id="SM01411">
    <property type="entry name" value="Ephrin_rec_like"/>
    <property type="match status" value="1"/>
</dbReference>
<reference evidence="9 10" key="1">
    <citation type="journal article" date="2008" name="Nature">
        <title>The genome of the choanoflagellate Monosiga brevicollis and the origin of metazoans.</title>
        <authorList>
            <consortium name="JGI Sequencing"/>
            <person name="King N."/>
            <person name="Westbrook M.J."/>
            <person name="Young S.L."/>
            <person name="Kuo A."/>
            <person name="Abedin M."/>
            <person name="Chapman J."/>
            <person name="Fairclough S."/>
            <person name="Hellsten U."/>
            <person name="Isogai Y."/>
            <person name="Letunic I."/>
            <person name="Marr M."/>
            <person name="Pincus D."/>
            <person name="Putnam N."/>
            <person name="Rokas A."/>
            <person name="Wright K.J."/>
            <person name="Zuzow R."/>
            <person name="Dirks W."/>
            <person name="Good M."/>
            <person name="Goodstein D."/>
            <person name="Lemons D."/>
            <person name="Li W."/>
            <person name="Lyons J.B."/>
            <person name="Morris A."/>
            <person name="Nichols S."/>
            <person name="Richter D.J."/>
            <person name="Salamov A."/>
            <person name="Bork P."/>
            <person name="Lim W.A."/>
            <person name="Manning G."/>
            <person name="Miller W.T."/>
            <person name="McGinnis W."/>
            <person name="Shapiro H."/>
            <person name="Tjian R."/>
            <person name="Grigoriev I.V."/>
            <person name="Rokhsar D."/>
        </authorList>
    </citation>
    <scope>NUCLEOTIDE SEQUENCE [LARGE SCALE GENOMIC DNA]</scope>
    <source>
        <strain evidence="10">MX1 / ATCC 50154</strain>
    </source>
</reference>
<dbReference type="STRING" id="81824.A9V4I7"/>
<dbReference type="GO" id="GO:0005524">
    <property type="term" value="F:ATP binding"/>
    <property type="evidence" value="ECO:0007669"/>
    <property type="project" value="UniProtKB-KW"/>
</dbReference>
<dbReference type="Pfam" id="PF07714">
    <property type="entry name" value="PK_Tyr_Ser-Thr"/>
    <property type="match status" value="1"/>
</dbReference>
<dbReference type="SUPFAM" id="SSF50965">
    <property type="entry name" value="Galactose oxidase, central domain"/>
    <property type="match status" value="1"/>
</dbReference>
<dbReference type="eggNOG" id="KOG0192">
    <property type="taxonomic scope" value="Eukaryota"/>
</dbReference>
<evidence type="ECO:0000256" key="2">
    <source>
        <dbReference type="ARBA" id="ARBA00022840"/>
    </source>
</evidence>
<evidence type="ECO:0000259" key="8">
    <source>
        <dbReference type="PROSITE" id="PS50026"/>
    </source>
</evidence>
<dbReference type="InParanoid" id="A9V4I7"/>
<dbReference type="InterPro" id="IPR001245">
    <property type="entry name" value="Ser-Thr/Tyr_kinase_cat_dom"/>
</dbReference>
<evidence type="ECO:0000256" key="5">
    <source>
        <dbReference type="SAM" id="Phobius"/>
    </source>
</evidence>
<feature type="domain" description="Protein kinase" evidence="7">
    <location>
        <begin position="946"/>
        <end position="1216"/>
    </location>
</feature>
<dbReference type="Gene3D" id="2.120.10.80">
    <property type="entry name" value="Kelch-type beta propeller"/>
    <property type="match status" value="2"/>
</dbReference>
<name>A9V4I7_MONBE</name>
<evidence type="ECO:0000259" key="7">
    <source>
        <dbReference type="PROSITE" id="PS50011"/>
    </source>
</evidence>
<evidence type="ECO:0000256" key="4">
    <source>
        <dbReference type="SAM" id="Coils"/>
    </source>
</evidence>
<feature type="chain" id="PRO_5002745263" description="Protein kinase domain-containing protein" evidence="6">
    <location>
        <begin position="23"/>
        <end position="1235"/>
    </location>
</feature>
<keyword evidence="2" id="KW-0067">ATP-binding</keyword>
<proteinExistence type="predicted"/>
<keyword evidence="6" id="KW-0732">Signal</keyword>
<dbReference type="InterPro" id="IPR051681">
    <property type="entry name" value="Ser/Thr_Kinases-Pseudokinases"/>
</dbReference>
<dbReference type="GO" id="GO:0005737">
    <property type="term" value="C:cytoplasm"/>
    <property type="evidence" value="ECO:0000318"/>
    <property type="project" value="GO_Central"/>
</dbReference>
<keyword evidence="5" id="KW-0472">Membrane</keyword>
<dbReference type="GeneID" id="5892772"/>
<dbReference type="InterPro" id="IPR015915">
    <property type="entry name" value="Kelch-typ_b-propeller"/>
</dbReference>
<evidence type="ECO:0000256" key="6">
    <source>
        <dbReference type="SAM" id="SignalP"/>
    </source>
</evidence>
<dbReference type="InterPro" id="IPR011641">
    <property type="entry name" value="Tyr-kin_ephrin_A/B_rcpt-like"/>
</dbReference>
<dbReference type="SUPFAM" id="SSF56112">
    <property type="entry name" value="Protein kinase-like (PK-like)"/>
    <property type="match status" value="1"/>
</dbReference>
<dbReference type="PANTHER" id="PTHR44329">
    <property type="entry name" value="SERINE/THREONINE-PROTEIN KINASE TNNI3K-RELATED"/>
    <property type="match status" value="1"/>
</dbReference>
<dbReference type="InterPro" id="IPR011009">
    <property type="entry name" value="Kinase-like_dom_sf"/>
</dbReference>
<dbReference type="Pfam" id="PF07699">
    <property type="entry name" value="Ephrin_rec_like"/>
    <property type="match status" value="1"/>
</dbReference>
<keyword evidence="4" id="KW-0175">Coiled coil</keyword>
<keyword evidence="1" id="KW-0547">Nucleotide-binding</keyword>
<accession>A9V4I7</accession>
<evidence type="ECO:0000256" key="3">
    <source>
        <dbReference type="PROSITE-ProRule" id="PRU00076"/>
    </source>
</evidence>
<feature type="domain" description="EGF-like" evidence="8">
    <location>
        <begin position="832"/>
        <end position="872"/>
    </location>
</feature>
<feature type="signal peptide" evidence="6">
    <location>
        <begin position="1"/>
        <end position="22"/>
    </location>
</feature>
<dbReference type="PROSITE" id="PS50011">
    <property type="entry name" value="PROTEIN_KINASE_DOM"/>
    <property type="match status" value="1"/>
</dbReference>
<evidence type="ECO:0000313" key="10">
    <source>
        <dbReference type="Proteomes" id="UP000001357"/>
    </source>
</evidence>
<feature type="disulfide bond" evidence="3">
    <location>
        <begin position="862"/>
        <end position="871"/>
    </location>
</feature>